<gene>
    <name evidence="3" type="ORF">M0813_29929</name>
</gene>
<organism evidence="3 4">
    <name type="scientific">Anaeramoeba flamelloides</name>
    <dbReference type="NCBI Taxonomy" id="1746091"/>
    <lineage>
        <taxon>Eukaryota</taxon>
        <taxon>Metamonada</taxon>
        <taxon>Anaeramoebidae</taxon>
        <taxon>Anaeramoeba</taxon>
    </lineage>
</organism>
<sequence>MKNDKGWWTWEQILKYVDIICIGCIIFRIMDTMNQLKRASEVGGKNSENLKKLRMFKEFYLVTIGYIYLTRIILIIFEQILPFRFTWLSQFFEELFTFIFYFYVGYRFRPVKDSLYHQLSNSTDSENGQVINLEQINDENETIKRVKHSQDDDFIEDDDGDNMFQKTEEEKNNTSGESNFDEI</sequence>
<proteinExistence type="predicted"/>
<evidence type="ECO:0000313" key="3">
    <source>
        <dbReference type="EMBL" id="KAJ6233621.1"/>
    </source>
</evidence>
<comment type="caution">
    <text evidence="3">The sequence shown here is derived from an EMBL/GenBank/DDBJ whole genome shotgun (WGS) entry which is preliminary data.</text>
</comment>
<keyword evidence="4" id="KW-1185">Reference proteome</keyword>
<dbReference type="InterPro" id="IPR009637">
    <property type="entry name" value="GPR107/GPR108-like"/>
</dbReference>
<dbReference type="EMBL" id="JAOAOG010000276">
    <property type="protein sequence ID" value="KAJ6233621.1"/>
    <property type="molecule type" value="Genomic_DNA"/>
</dbReference>
<keyword evidence="2" id="KW-0812">Transmembrane</keyword>
<keyword evidence="2" id="KW-0472">Membrane</keyword>
<feature type="compositionally biased region" description="Polar residues" evidence="1">
    <location>
        <begin position="173"/>
        <end position="183"/>
    </location>
</feature>
<name>A0ABQ8XLW3_9EUKA</name>
<evidence type="ECO:0000313" key="4">
    <source>
        <dbReference type="Proteomes" id="UP001150062"/>
    </source>
</evidence>
<reference evidence="3" key="1">
    <citation type="submission" date="2022-08" db="EMBL/GenBank/DDBJ databases">
        <title>Novel sulfate-reducing endosymbionts in the free-living metamonad Anaeramoeba.</title>
        <authorList>
            <person name="Jerlstrom-Hultqvist J."/>
            <person name="Cepicka I."/>
            <person name="Gallot-Lavallee L."/>
            <person name="Salas-Leiva D."/>
            <person name="Curtis B.A."/>
            <person name="Zahonova K."/>
            <person name="Pipaliya S."/>
            <person name="Dacks J."/>
            <person name="Roger A.J."/>
        </authorList>
    </citation>
    <scope>NUCLEOTIDE SEQUENCE</scope>
    <source>
        <strain evidence="3">Schooner1</strain>
    </source>
</reference>
<feature type="transmembrane region" description="Helical" evidence="2">
    <location>
        <begin position="13"/>
        <end position="30"/>
    </location>
</feature>
<evidence type="ECO:0000256" key="2">
    <source>
        <dbReference type="SAM" id="Phobius"/>
    </source>
</evidence>
<feature type="transmembrane region" description="Helical" evidence="2">
    <location>
        <begin position="59"/>
        <end position="81"/>
    </location>
</feature>
<protein>
    <submittedName>
        <fullName evidence="3">Uncharacterized protein</fullName>
    </submittedName>
</protein>
<feature type="compositionally biased region" description="Acidic residues" evidence="1">
    <location>
        <begin position="152"/>
        <end position="161"/>
    </location>
</feature>
<dbReference type="PANTHER" id="PTHR21229">
    <property type="entry name" value="LUNG SEVEN TRANSMEMBRANE RECEPTOR"/>
    <property type="match status" value="1"/>
</dbReference>
<feature type="transmembrane region" description="Helical" evidence="2">
    <location>
        <begin position="87"/>
        <end position="106"/>
    </location>
</feature>
<dbReference type="Proteomes" id="UP001150062">
    <property type="component" value="Unassembled WGS sequence"/>
</dbReference>
<feature type="region of interest" description="Disordered" evidence="1">
    <location>
        <begin position="149"/>
        <end position="183"/>
    </location>
</feature>
<keyword evidence="2" id="KW-1133">Transmembrane helix</keyword>
<accession>A0ABQ8XLW3</accession>
<dbReference type="PANTHER" id="PTHR21229:SF2">
    <property type="entry name" value="RE59932P"/>
    <property type="match status" value="1"/>
</dbReference>
<evidence type="ECO:0000256" key="1">
    <source>
        <dbReference type="SAM" id="MobiDB-lite"/>
    </source>
</evidence>